<dbReference type="AlphaFoldDB" id="A0A1Y5SSX4"/>
<dbReference type="Proteomes" id="UP000193077">
    <property type="component" value="Unassembled WGS sequence"/>
</dbReference>
<organism evidence="5 6">
    <name type="scientific">Falsiruegeria litorea R37</name>
    <dbReference type="NCBI Taxonomy" id="1200284"/>
    <lineage>
        <taxon>Bacteria</taxon>
        <taxon>Pseudomonadati</taxon>
        <taxon>Pseudomonadota</taxon>
        <taxon>Alphaproteobacteria</taxon>
        <taxon>Rhodobacterales</taxon>
        <taxon>Roseobacteraceae</taxon>
        <taxon>Falsiruegeria</taxon>
    </lineage>
</organism>
<dbReference type="GO" id="GO:0052915">
    <property type="term" value="F:23S rRNA (guanine(2445)-N(2))-methyltransferase activity"/>
    <property type="evidence" value="ECO:0007669"/>
    <property type="project" value="UniProtKB-EC"/>
</dbReference>
<keyword evidence="1 5" id="KW-0489">Methyltransferase</keyword>
<dbReference type="EMBL" id="FWFO01000001">
    <property type="protein sequence ID" value="SLN47821.1"/>
    <property type="molecule type" value="Genomic_DNA"/>
</dbReference>
<sequence length="369" mass="40034">MHAKFEIFAAVAPGLELALRDEALERGFRKAKAAPGGVRFRGTWADVWRANLELRGASKVLARIGQFRVTHLAQLDKLARDFDWTRVMRPDVPVRVEVTCKRSKIYHEGAAAERIERALAEELGAPIDPDAQVVVKARIEDDTCTLSVDTSGELLHKRGHKVAVGKAPMRENMAALFLRQCGFDGQEPVLDPMCGSGTFVIEAAEMAMGLQAGRSRGFAFEQLATFDSNAFDALKSPAEPADLAWNFYGSDRNAGAIEMSAANADRASVGAVTHFRHCGTSEAERPQGPSGLVIVNPPYGGRIGDKKALYALYDALGRTLKQRFKGWRVGIITNEASLAKATGLRFKPTSAPVAHGGIKVTLYQTDAIT</sequence>
<proteinExistence type="predicted"/>
<dbReference type="PROSITE" id="PS00092">
    <property type="entry name" value="N6_MTASE"/>
    <property type="match status" value="1"/>
</dbReference>
<dbReference type="InterPro" id="IPR000241">
    <property type="entry name" value="RlmKL-like_Mtase"/>
</dbReference>
<dbReference type="InterPro" id="IPR029063">
    <property type="entry name" value="SAM-dependent_MTases_sf"/>
</dbReference>
<dbReference type="CDD" id="cd11715">
    <property type="entry name" value="THUMP_AdoMetMT"/>
    <property type="match status" value="1"/>
</dbReference>
<dbReference type="Pfam" id="PF22020">
    <property type="entry name" value="RlmL_1st"/>
    <property type="match status" value="1"/>
</dbReference>
<keyword evidence="6" id="KW-1185">Reference proteome</keyword>
<dbReference type="Gene3D" id="3.40.50.150">
    <property type="entry name" value="Vaccinia Virus protein VP39"/>
    <property type="match status" value="1"/>
</dbReference>
<evidence type="ECO:0000259" key="4">
    <source>
        <dbReference type="Pfam" id="PF22020"/>
    </source>
</evidence>
<protein>
    <submittedName>
        <fullName evidence="5">Ribosomal RNA large subunit methyltransferase L</fullName>
        <ecNumber evidence="5">2.1.1.173</ecNumber>
    </submittedName>
</protein>
<evidence type="ECO:0000259" key="3">
    <source>
        <dbReference type="Pfam" id="PF01170"/>
    </source>
</evidence>
<dbReference type="PANTHER" id="PTHR47313">
    <property type="entry name" value="RIBOSOMAL RNA LARGE SUBUNIT METHYLTRANSFERASE K/L"/>
    <property type="match status" value="1"/>
</dbReference>
<keyword evidence="2 5" id="KW-0808">Transferase</keyword>
<dbReference type="PRINTS" id="PR00507">
    <property type="entry name" value="N12N6MTFRASE"/>
</dbReference>
<dbReference type="PANTHER" id="PTHR47313:SF1">
    <property type="entry name" value="RIBOSOMAL RNA LARGE SUBUNIT METHYLTRANSFERASE K_L"/>
    <property type="match status" value="1"/>
</dbReference>
<dbReference type="GO" id="GO:0070043">
    <property type="term" value="F:rRNA (guanine-N7-)-methyltransferase activity"/>
    <property type="evidence" value="ECO:0007669"/>
    <property type="project" value="TreeGrafter"/>
</dbReference>
<evidence type="ECO:0000256" key="1">
    <source>
        <dbReference type="ARBA" id="ARBA00022603"/>
    </source>
</evidence>
<dbReference type="Gene3D" id="3.30.2130.30">
    <property type="match status" value="1"/>
</dbReference>
<evidence type="ECO:0000313" key="6">
    <source>
        <dbReference type="Proteomes" id="UP000193077"/>
    </source>
</evidence>
<name>A0A1Y5SSX4_9RHOB</name>
<evidence type="ECO:0000313" key="5">
    <source>
        <dbReference type="EMBL" id="SLN47821.1"/>
    </source>
</evidence>
<dbReference type="SUPFAM" id="SSF53335">
    <property type="entry name" value="S-adenosyl-L-methionine-dependent methyltransferases"/>
    <property type="match status" value="1"/>
</dbReference>
<dbReference type="Pfam" id="PF01170">
    <property type="entry name" value="UPF0020"/>
    <property type="match status" value="1"/>
</dbReference>
<feature type="domain" description="Ribosomal RNA large subunit methyltransferase K/L-like methyltransferase" evidence="3">
    <location>
        <begin position="158"/>
        <end position="361"/>
    </location>
</feature>
<dbReference type="InterPro" id="IPR002052">
    <property type="entry name" value="DNA_methylase_N6_adenine_CS"/>
</dbReference>
<dbReference type="GO" id="GO:0003676">
    <property type="term" value="F:nucleic acid binding"/>
    <property type="evidence" value="ECO:0007669"/>
    <property type="project" value="InterPro"/>
</dbReference>
<dbReference type="InterPro" id="IPR054170">
    <property type="entry name" value="RlmL_1st"/>
</dbReference>
<feature type="domain" description="RlmL ferredoxin-like" evidence="4">
    <location>
        <begin position="6"/>
        <end position="61"/>
    </location>
</feature>
<dbReference type="EC" id="2.1.1.173" evidence="5"/>
<reference evidence="5 6" key="1">
    <citation type="submission" date="2017-03" db="EMBL/GenBank/DDBJ databases">
        <authorList>
            <person name="Afonso C.L."/>
            <person name="Miller P.J."/>
            <person name="Scott M.A."/>
            <person name="Spackman E."/>
            <person name="Goraichik I."/>
            <person name="Dimitrov K.M."/>
            <person name="Suarez D.L."/>
            <person name="Swayne D.E."/>
        </authorList>
    </citation>
    <scope>NUCLEOTIDE SEQUENCE [LARGE SCALE GENOMIC DNA]</scope>
    <source>
        <strain evidence="5 6">CECT 7639</strain>
    </source>
</reference>
<dbReference type="InterPro" id="IPR053943">
    <property type="entry name" value="RlmKL-like_Mtase_CS"/>
</dbReference>
<dbReference type="PROSITE" id="PS01261">
    <property type="entry name" value="UPF0020"/>
    <property type="match status" value="1"/>
</dbReference>
<accession>A0A1Y5SSX4</accession>
<gene>
    <name evidence="5" type="primary">rlmL</name>
    <name evidence="5" type="ORF">TRL7639_02619</name>
</gene>
<evidence type="ECO:0000256" key="2">
    <source>
        <dbReference type="ARBA" id="ARBA00022679"/>
    </source>
</evidence>